<dbReference type="Pfam" id="PF13499">
    <property type="entry name" value="EF-hand_7"/>
    <property type="match status" value="1"/>
</dbReference>
<dbReference type="PROSITE" id="PS50222">
    <property type="entry name" value="EF_HAND_2"/>
    <property type="match status" value="4"/>
</dbReference>
<feature type="domain" description="EF-hand" evidence="5">
    <location>
        <begin position="186"/>
        <end position="221"/>
    </location>
</feature>
<organism evidence="6 7">
    <name type="scientific">Tritrichomonas musculus</name>
    <dbReference type="NCBI Taxonomy" id="1915356"/>
    <lineage>
        <taxon>Eukaryota</taxon>
        <taxon>Metamonada</taxon>
        <taxon>Parabasalia</taxon>
        <taxon>Tritrichomonadida</taxon>
        <taxon>Tritrichomonadidae</taxon>
        <taxon>Tritrichomonas</taxon>
    </lineage>
</organism>
<evidence type="ECO:0000259" key="5">
    <source>
        <dbReference type="PROSITE" id="PS50222"/>
    </source>
</evidence>
<name>A0ABR2KTH0_9EUKA</name>
<dbReference type="InterPro" id="IPR002048">
    <property type="entry name" value="EF_hand_dom"/>
</dbReference>
<dbReference type="PROSITE" id="PS00018">
    <property type="entry name" value="EF_HAND_1"/>
    <property type="match status" value="6"/>
</dbReference>
<dbReference type="SUPFAM" id="SSF47473">
    <property type="entry name" value="EF-hand"/>
    <property type="match status" value="2"/>
</dbReference>
<gene>
    <name evidence="6" type="ORF">M9Y10_022176</name>
</gene>
<keyword evidence="2" id="KW-0677">Repeat</keyword>
<reference evidence="6 7" key="1">
    <citation type="submission" date="2024-04" db="EMBL/GenBank/DDBJ databases">
        <title>Tritrichomonas musculus Genome.</title>
        <authorList>
            <person name="Alves-Ferreira E."/>
            <person name="Grigg M."/>
            <person name="Lorenzi H."/>
            <person name="Galac M."/>
        </authorList>
    </citation>
    <scope>NUCLEOTIDE SEQUENCE [LARGE SCALE GENOMIC DNA]</scope>
    <source>
        <strain evidence="6 7">EAF2021</strain>
    </source>
</reference>
<evidence type="ECO:0000256" key="4">
    <source>
        <dbReference type="SAM" id="MobiDB-lite"/>
    </source>
</evidence>
<keyword evidence="3" id="KW-0106">Calcium</keyword>
<evidence type="ECO:0000256" key="3">
    <source>
        <dbReference type="ARBA" id="ARBA00022837"/>
    </source>
</evidence>
<dbReference type="PANTHER" id="PTHR45942">
    <property type="entry name" value="PROTEIN PHOSPATASE 3 REGULATORY SUBUNIT B ALPHA ISOFORM TYPE 1"/>
    <property type="match status" value="1"/>
</dbReference>
<dbReference type="InterPro" id="IPR011992">
    <property type="entry name" value="EF-hand-dom_pair"/>
</dbReference>
<evidence type="ECO:0000256" key="1">
    <source>
        <dbReference type="ARBA" id="ARBA00022723"/>
    </source>
</evidence>
<keyword evidence="1" id="KW-0479">Metal-binding</keyword>
<dbReference type="EMBL" id="JAPFFF010000003">
    <property type="protein sequence ID" value="KAK8893747.1"/>
    <property type="molecule type" value="Genomic_DNA"/>
</dbReference>
<dbReference type="SMART" id="SM00054">
    <property type="entry name" value="EFh"/>
    <property type="match status" value="6"/>
</dbReference>
<feature type="domain" description="EF-hand" evidence="5">
    <location>
        <begin position="14"/>
        <end position="49"/>
    </location>
</feature>
<feature type="domain" description="EF-hand" evidence="5">
    <location>
        <begin position="95"/>
        <end position="122"/>
    </location>
</feature>
<feature type="region of interest" description="Disordered" evidence="4">
    <location>
        <begin position="154"/>
        <end position="187"/>
    </location>
</feature>
<protein>
    <submittedName>
        <fullName evidence="6">Rhomboid- protein 3</fullName>
    </submittedName>
</protein>
<dbReference type="InterPro" id="IPR018247">
    <property type="entry name" value="EF_Hand_1_Ca_BS"/>
</dbReference>
<evidence type="ECO:0000313" key="7">
    <source>
        <dbReference type="Proteomes" id="UP001470230"/>
    </source>
</evidence>
<accession>A0ABR2KTH0</accession>
<dbReference type="Gene3D" id="1.10.238.10">
    <property type="entry name" value="EF-hand"/>
    <property type="match status" value="3"/>
</dbReference>
<comment type="caution">
    <text evidence="6">The sequence shown here is derived from an EMBL/GenBank/DDBJ whole genome shotgun (WGS) entry which is preliminary data.</text>
</comment>
<dbReference type="Proteomes" id="UP001470230">
    <property type="component" value="Unassembled WGS sequence"/>
</dbReference>
<keyword evidence="7" id="KW-1185">Reference proteome</keyword>
<evidence type="ECO:0000256" key="2">
    <source>
        <dbReference type="ARBA" id="ARBA00022737"/>
    </source>
</evidence>
<sequence length="359" mass="41533">MRFQLMAKDRNEQERRQRFEKYYTQIDKDGSGHLSYEEFKTFLTQYNKKEMPEKQNEFFFHGADVDNGGSIDKEELWQLVEALHNNDKLYINKLFFRAVDKDKSREIDAAEFVTMAELNGVEMSEEQAENQIKNLTGGNSKMNFAQMHKALTGEDIPEDTDPYDGKLSSGVKTRGATSGSGSLTEEEKNQIRSLISKYDKSGNGKLEYDEFLGFMSEGLGVGDSKSPNFLKQMRFLYDGMDLDASHNLDQEEVITCMEKFKTKDFKYLTRMIFRGADKDKSRKVSILELKDCVDNLGGVPFNQDDFDQKCKSEFGKKKKELEYWEFYKIISGETLDKKSPDYDPYEGKYPEKSKCCLLL</sequence>
<evidence type="ECO:0000313" key="6">
    <source>
        <dbReference type="EMBL" id="KAK8893747.1"/>
    </source>
</evidence>
<feature type="domain" description="EF-hand" evidence="5">
    <location>
        <begin position="51"/>
        <end position="86"/>
    </location>
</feature>
<proteinExistence type="predicted"/>